<evidence type="ECO:0000313" key="1">
    <source>
        <dbReference type="EMBL" id="CAD7697208.1"/>
    </source>
</evidence>
<name>A0A8S1ITD7_9CHLO</name>
<proteinExistence type="predicted"/>
<dbReference type="EMBL" id="CAJHUC010000626">
    <property type="protein sequence ID" value="CAD7697208.1"/>
    <property type="molecule type" value="Genomic_DNA"/>
</dbReference>
<keyword evidence="2" id="KW-1185">Reference proteome</keyword>
<dbReference type="Proteomes" id="UP000708148">
    <property type="component" value="Unassembled WGS sequence"/>
</dbReference>
<comment type="caution">
    <text evidence="1">The sequence shown here is derived from an EMBL/GenBank/DDBJ whole genome shotgun (WGS) entry which is preliminary data.</text>
</comment>
<gene>
    <name evidence="1" type="ORF">OSTQU699_LOCUS2569</name>
</gene>
<reference evidence="1" key="1">
    <citation type="submission" date="2020-12" db="EMBL/GenBank/DDBJ databases">
        <authorList>
            <person name="Iha C."/>
        </authorList>
    </citation>
    <scope>NUCLEOTIDE SEQUENCE</scope>
</reference>
<sequence length="104" mass="11786">MLAMGERSIASKGRACERNNCPRSWQSANGSPMYKDLMAAAQWLWGWKMVIVMEQDWVVVVIVLYFRCGVTRPDNDVIPTEDGCRSTGEPVSRDCFAMNVQRPL</sequence>
<dbReference type="AlphaFoldDB" id="A0A8S1ITD7"/>
<accession>A0A8S1ITD7</accession>
<evidence type="ECO:0000313" key="2">
    <source>
        <dbReference type="Proteomes" id="UP000708148"/>
    </source>
</evidence>
<organism evidence="1 2">
    <name type="scientific">Ostreobium quekettii</name>
    <dbReference type="NCBI Taxonomy" id="121088"/>
    <lineage>
        <taxon>Eukaryota</taxon>
        <taxon>Viridiplantae</taxon>
        <taxon>Chlorophyta</taxon>
        <taxon>core chlorophytes</taxon>
        <taxon>Ulvophyceae</taxon>
        <taxon>TCBD clade</taxon>
        <taxon>Bryopsidales</taxon>
        <taxon>Ostreobineae</taxon>
        <taxon>Ostreobiaceae</taxon>
        <taxon>Ostreobium</taxon>
    </lineage>
</organism>
<protein>
    <submittedName>
        <fullName evidence="1">Uncharacterized protein</fullName>
    </submittedName>
</protein>